<dbReference type="eggNOG" id="KOG0003">
    <property type="taxonomic scope" value="Eukaryota"/>
</dbReference>
<dbReference type="InterPro" id="IPR019956">
    <property type="entry name" value="Ubiquitin_dom"/>
</dbReference>
<dbReference type="InterPro" id="IPR001975">
    <property type="entry name" value="Ribosomal_eL40_dom"/>
</dbReference>
<dbReference type="FunFam" id="4.10.1060.50:FF:000001">
    <property type="entry name" value="ubiquitin-60S ribosomal protein L40"/>
    <property type="match status" value="1"/>
</dbReference>
<dbReference type="PROSITE" id="PS50053">
    <property type="entry name" value="UBIQUITIN_2"/>
    <property type="match status" value="1"/>
</dbReference>
<dbReference type="InterPro" id="IPR019954">
    <property type="entry name" value="Ubiquitin_CS"/>
</dbReference>
<dbReference type="SUPFAM" id="SSF57829">
    <property type="entry name" value="Zn-binding ribosomal proteins"/>
    <property type="match status" value="1"/>
</dbReference>
<comment type="similarity">
    <text evidence="5">Belongs to the ubiquitin family.</text>
</comment>
<dbReference type="GO" id="GO:0016567">
    <property type="term" value="P:protein ubiquitination"/>
    <property type="evidence" value="ECO:0000318"/>
    <property type="project" value="GO_Central"/>
</dbReference>
<reference evidence="15 16" key="3">
    <citation type="journal article" date="2013" name="Rice">
        <title>Improvement of the Oryza sativa Nipponbare reference genome using next generation sequence and optical map data.</title>
        <authorList>
            <person name="Kawahara Y."/>
            <person name="de la Bastide M."/>
            <person name="Hamilton J.P."/>
            <person name="Kanamori H."/>
            <person name="McCombie W.R."/>
            <person name="Ouyang S."/>
            <person name="Schwartz D.C."/>
            <person name="Tanaka T."/>
            <person name="Wu J."/>
            <person name="Zhou S."/>
            <person name="Childs K.L."/>
            <person name="Davidson R.M."/>
            <person name="Lin H."/>
            <person name="Quesada-Ocampo L."/>
            <person name="Vaillancourt B."/>
            <person name="Sakai H."/>
            <person name="Lee S.S."/>
            <person name="Kim J."/>
            <person name="Numa H."/>
            <person name="Itoh T."/>
            <person name="Buell C.R."/>
            <person name="Matsumoto T."/>
        </authorList>
    </citation>
    <scope>NUCLEOTIDE SEQUENCE [LARGE SCALE GENOMIC DNA]</scope>
    <source>
        <strain evidence="16">cv. Nipponbare</strain>
    </source>
</reference>
<comment type="subunit">
    <text evidence="13">Part of the 60S ribosomal subunit.</text>
</comment>
<dbReference type="InterPro" id="IPR011332">
    <property type="entry name" value="Ribosomal_zn-bd"/>
</dbReference>
<dbReference type="Gene3D" id="3.10.20.90">
    <property type="entry name" value="Phosphatidylinositol 3-kinase Catalytic Subunit, Chain A, domain 1"/>
    <property type="match status" value="1"/>
</dbReference>
<dbReference type="EMBL" id="AP014963">
    <property type="protein sequence ID" value="BAT01541.1"/>
    <property type="molecule type" value="Genomic_DNA"/>
</dbReference>
<evidence type="ECO:0000256" key="7">
    <source>
        <dbReference type="ARBA" id="ARBA00022490"/>
    </source>
</evidence>
<dbReference type="GO" id="GO:0005634">
    <property type="term" value="C:nucleus"/>
    <property type="evidence" value="ECO:0000318"/>
    <property type="project" value="GO_Central"/>
</dbReference>
<evidence type="ECO:0000256" key="5">
    <source>
        <dbReference type="ARBA" id="ARBA00008430"/>
    </source>
</evidence>
<keyword evidence="8" id="KW-1017">Isopeptide bond</keyword>
<dbReference type="GO" id="GO:1990904">
    <property type="term" value="C:ribonucleoprotein complex"/>
    <property type="evidence" value="ECO:0007669"/>
    <property type="project" value="UniProtKB-KW"/>
</dbReference>
<dbReference type="Pfam" id="PF00240">
    <property type="entry name" value="ubiquitin"/>
    <property type="match status" value="1"/>
</dbReference>
<dbReference type="SMART" id="SM01377">
    <property type="entry name" value="Ribosomal_L40e"/>
    <property type="match status" value="1"/>
</dbReference>
<evidence type="ECO:0000256" key="12">
    <source>
        <dbReference type="ARBA" id="ARBA00023274"/>
    </source>
</evidence>
<dbReference type="GO" id="GO:0031386">
    <property type="term" value="F:protein tag activity"/>
    <property type="evidence" value="ECO:0000318"/>
    <property type="project" value="GO_Central"/>
</dbReference>
<evidence type="ECO:0000256" key="1">
    <source>
        <dbReference type="ARBA" id="ARBA00002241"/>
    </source>
</evidence>
<dbReference type="GO" id="GO:0005840">
    <property type="term" value="C:ribosome"/>
    <property type="evidence" value="ECO:0007669"/>
    <property type="project" value="UniProtKB-KW"/>
</dbReference>
<dbReference type="SUPFAM" id="SSF54236">
    <property type="entry name" value="Ubiquitin-like"/>
    <property type="match status" value="1"/>
</dbReference>
<keyword evidence="10" id="KW-0689">Ribosomal protein</keyword>
<dbReference type="PaxDb" id="39947-A0A0P0X6U8"/>
<dbReference type="Pfam" id="PF01020">
    <property type="entry name" value="Ribosomal_L40e"/>
    <property type="match status" value="1"/>
</dbReference>
<evidence type="ECO:0000256" key="3">
    <source>
        <dbReference type="ARBA" id="ARBA00004496"/>
    </source>
</evidence>
<comment type="similarity">
    <text evidence="4">In the N-terminal section; belongs to the ubiquitin family.</text>
</comment>
<evidence type="ECO:0000256" key="13">
    <source>
        <dbReference type="ARBA" id="ARBA00035124"/>
    </source>
</evidence>
<dbReference type="CDD" id="cd01803">
    <property type="entry name" value="Ubl_ubiquitin"/>
    <property type="match status" value="1"/>
</dbReference>
<evidence type="ECO:0000256" key="6">
    <source>
        <dbReference type="ARBA" id="ARBA00010570"/>
    </source>
</evidence>
<dbReference type="Gene3D" id="4.10.1060.50">
    <property type="match status" value="1"/>
</dbReference>
<comment type="function">
    <text evidence="1">Component of the 60S subunit of the ribosome.</text>
</comment>
<dbReference type="STRING" id="39947.A0A0P0X6U8"/>
<dbReference type="Gramene" id="Os07t0489500-00">
    <property type="protein sequence ID" value="Os07t0489500-00"/>
    <property type="gene ID" value="Os07g0489500"/>
</dbReference>
<dbReference type="PANTHER" id="PTHR10666">
    <property type="entry name" value="UBIQUITIN"/>
    <property type="match status" value="1"/>
</dbReference>
<dbReference type="Proteomes" id="UP000059680">
    <property type="component" value="Chromosome 7"/>
</dbReference>
<dbReference type="GO" id="GO:0019941">
    <property type="term" value="P:modification-dependent protein catabolic process"/>
    <property type="evidence" value="ECO:0000318"/>
    <property type="project" value="GO_Central"/>
</dbReference>
<evidence type="ECO:0000256" key="2">
    <source>
        <dbReference type="ARBA" id="ARBA00004123"/>
    </source>
</evidence>
<reference evidence="16" key="1">
    <citation type="journal article" date="2005" name="Nature">
        <title>The map-based sequence of the rice genome.</title>
        <authorList>
            <consortium name="International rice genome sequencing project (IRGSP)"/>
            <person name="Matsumoto T."/>
            <person name="Wu J."/>
            <person name="Kanamori H."/>
            <person name="Katayose Y."/>
            <person name="Fujisawa M."/>
            <person name="Namiki N."/>
            <person name="Mizuno H."/>
            <person name="Yamamoto K."/>
            <person name="Antonio B.A."/>
            <person name="Baba T."/>
            <person name="Sakata K."/>
            <person name="Nagamura Y."/>
            <person name="Aoki H."/>
            <person name="Arikawa K."/>
            <person name="Arita K."/>
            <person name="Bito T."/>
            <person name="Chiden Y."/>
            <person name="Fujitsuka N."/>
            <person name="Fukunaka R."/>
            <person name="Hamada M."/>
            <person name="Harada C."/>
            <person name="Hayashi A."/>
            <person name="Hijishita S."/>
            <person name="Honda M."/>
            <person name="Hosokawa S."/>
            <person name="Ichikawa Y."/>
            <person name="Idonuma A."/>
            <person name="Iijima M."/>
            <person name="Ikeda M."/>
            <person name="Ikeno M."/>
            <person name="Ito K."/>
            <person name="Ito S."/>
            <person name="Ito T."/>
            <person name="Ito Y."/>
            <person name="Ito Y."/>
            <person name="Iwabuchi A."/>
            <person name="Kamiya K."/>
            <person name="Karasawa W."/>
            <person name="Kurita K."/>
            <person name="Katagiri S."/>
            <person name="Kikuta A."/>
            <person name="Kobayashi H."/>
            <person name="Kobayashi N."/>
            <person name="Machita K."/>
            <person name="Maehara T."/>
            <person name="Masukawa M."/>
            <person name="Mizubayashi T."/>
            <person name="Mukai Y."/>
            <person name="Nagasaki H."/>
            <person name="Nagata Y."/>
            <person name="Naito S."/>
            <person name="Nakashima M."/>
            <person name="Nakama Y."/>
            <person name="Nakamichi Y."/>
            <person name="Nakamura M."/>
            <person name="Meguro A."/>
            <person name="Negishi M."/>
            <person name="Ohta I."/>
            <person name="Ohta T."/>
            <person name="Okamoto M."/>
            <person name="Ono N."/>
            <person name="Saji S."/>
            <person name="Sakaguchi M."/>
            <person name="Sakai K."/>
            <person name="Shibata M."/>
            <person name="Shimokawa T."/>
            <person name="Song J."/>
            <person name="Takazaki Y."/>
            <person name="Terasawa K."/>
            <person name="Tsugane M."/>
            <person name="Tsuji K."/>
            <person name="Ueda S."/>
            <person name="Waki K."/>
            <person name="Yamagata H."/>
            <person name="Yamamoto M."/>
            <person name="Yamamoto S."/>
            <person name="Yamane H."/>
            <person name="Yoshiki S."/>
            <person name="Yoshihara R."/>
            <person name="Yukawa K."/>
            <person name="Zhong H."/>
            <person name="Yano M."/>
            <person name="Yuan Q."/>
            <person name="Ouyang S."/>
            <person name="Liu J."/>
            <person name="Jones K.M."/>
            <person name="Gansberger K."/>
            <person name="Moffat K."/>
            <person name="Hill J."/>
            <person name="Bera J."/>
            <person name="Fadrosh D."/>
            <person name="Jin S."/>
            <person name="Johri S."/>
            <person name="Kim M."/>
            <person name="Overton L."/>
            <person name="Reardon M."/>
            <person name="Tsitrin T."/>
            <person name="Vuong H."/>
            <person name="Weaver B."/>
            <person name="Ciecko A."/>
            <person name="Tallon L."/>
            <person name="Jackson J."/>
            <person name="Pai G."/>
            <person name="Aken S.V."/>
            <person name="Utterback T."/>
            <person name="Reidmuller S."/>
            <person name="Feldblyum T."/>
            <person name="Hsiao J."/>
            <person name="Zismann V."/>
            <person name="Iobst S."/>
            <person name="de Vazeille A.R."/>
            <person name="Buell C.R."/>
            <person name="Ying K."/>
            <person name="Li Y."/>
            <person name="Lu T."/>
            <person name="Huang Y."/>
            <person name="Zhao Q."/>
            <person name="Feng Q."/>
            <person name="Zhang L."/>
            <person name="Zhu J."/>
            <person name="Weng Q."/>
            <person name="Mu J."/>
            <person name="Lu Y."/>
            <person name="Fan D."/>
            <person name="Liu Y."/>
            <person name="Guan J."/>
            <person name="Zhang Y."/>
            <person name="Yu S."/>
            <person name="Liu X."/>
            <person name="Zhang Y."/>
            <person name="Hong G."/>
            <person name="Han B."/>
            <person name="Choisne N."/>
            <person name="Demange N."/>
            <person name="Orjeda G."/>
            <person name="Samain S."/>
            <person name="Cattolico L."/>
            <person name="Pelletier E."/>
            <person name="Couloux A."/>
            <person name="Segurens B."/>
            <person name="Wincker P."/>
            <person name="D'Hont A."/>
            <person name="Scarpelli C."/>
            <person name="Weissenbach J."/>
            <person name="Salanoubat M."/>
            <person name="Quetier F."/>
            <person name="Yu Y."/>
            <person name="Kim H.R."/>
            <person name="Rambo T."/>
            <person name="Currie J."/>
            <person name="Collura K."/>
            <person name="Luo M."/>
            <person name="Yang T."/>
            <person name="Ammiraju J.S.S."/>
            <person name="Engler F."/>
            <person name="Soderlund C."/>
            <person name="Wing R.A."/>
            <person name="Palmer L.E."/>
            <person name="de la Bastide M."/>
            <person name="Spiegel L."/>
            <person name="Nascimento L."/>
            <person name="Zutavern T."/>
            <person name="O'Shaughnessy A."/>
            <person name="Dike S."/>
            <person name="Dedhia N."/>
            <person name="Preston R."/>
            <person name="Balija V."/>
            <person name="McCombie W.R."/>
            <person name="Chow T."/>
            <person name="Chen H."/>
            <person name="Chung M."/>
            <person name="Chen C."/>
            <person name="Shaw J."/>
            <person name="Wu H."/>
            <person name="Hsiao K."/>
            <person name="Chao Y."/>
            <person name="Chu M."/>
            <person name="Cheng C."/>
            <person name="Hour A."/>
            <person name="Lee P."/>
            <person name="Lin S."/>
            <person name="Lin Y."/>
            <person name="Liou J."/>
            <person name="Liu S."/>
            <person name="Hsing Y."/>
            <person name="Raghuvanshi S."/>
            <person name="Mohanty A."/>
            <person name="Bharti A.K."/>
            <person name="Gaur A."/>
            <person name="Gupta V."/>
            <person name="Kumar D."/>
            <person name="Ravi V."/>
            <person name="Vij S."/>
            <person name="Kapur A."/>
            <person name="Khurana P."/>
            <person name="Khurana P."/>
            <person name="Khurana J.P."/>
            <person name="Tyagi A.K."/>
            <person name="Gaikwad K."/>
            <person name="Singh A."/>
            <person name="Dalal V."/>
            <person name="Srivastava S."/>
            <person name="Dixit A."/>
            <person name="Pal A.K."/>
            <person name="Ghazi I.A."/>
            <person name="Yadav M."/>
            <person name="Pandit A."/>
            <person name="Bhargava A."/>
            <person name="Sureshbabu K."/>
            <person name="Batra K."/>
            <person name="Sharma T.R."/>
            <person name="Mohapatra T."/>
            <person name="Singh N.K."/>
            <person name="Messing J."/>
            <person name="Nelson A.B."/>
            <person name="Fuks G."/>
            <person name="Kavchok S."/>
            <person name="Keizer G."/>
            <person name="Linton E."/>
            <person name="Llaca V."/>
            <person name="Song R."/>
            <person name="Tanyolac B."/>
            <person name="Young S."/>
            <person name="Ho-Il K."/>
            <person name="Hahn J.H."/>
            <person name="Sangsakoo G."/>
            <person name="Vanavichit A."/>
            <person name="de Mattos Luiz.A.T."/>
            <person name="Zimmer P.D."/>
            <person name="Malone G."/>
            <person name="Dellagostin O."/>
            <person name="de Oliveira A.C."/>
            <person name="Bevan M."/>
            <person name="Bancroft I."/>
            <person name="Minx P."/>
            <person name="Cordum H."/>
            <person name="Wilson R."/>
            <person name="Cheng Z."/>
            <person name="Jin W."/>
            <person name="Jiang J."/>
            <person name="Leong S.A."/>
            <person name="Iwama H."/>
            <person name="Gojobori T."/>
            <person name="Itoh T."/>
            <person name="Niimura Y."/>
            <person name="Fujii Y."/>
            <person name="Habara T."/>
            <person name="Sakai H."/>
            <person name="Sato Y."/>
            <person name="Wilson G."/>
            <person name="Kumar K."/>
            <person name="McCouch S."/>
            <person name="Juretic N."/>
            <person name="Hoen D."/>
            <person name="Wright S."/>
            <person name="Bruskiewich R."/>
            <person name="Bureau T."/>
            <person name="Miyao A."/>
            <person name="Hirochika H."/>
            <person name="Nishikawa T."/>
            <person name="Kadowaki K."/>
            <person name="Sugiura M."/>
            <person name="Burr B."/>
            <person name="Sasaki T."/>
        </authorList>
    </citation>
    <scope>NUCLEOTIDE SEQUENCE [LARGE SCALE GENOMIC DNA]</scope>
    <source>
        <strain evidence="16">cv. Nipponbare</strain>
    </source>
</reference>
<keyword evidence="7" id="KW-0963">Cytoplasm</keyword>
<keyword evidence="11" id="KW-0539">Nucleus</keyword>
<dbReference type="AlphaFoldDB" id="A0A0P0X6U8"/>
<name>A0A0P0X6U8_ORYSJ</name>
<keyword evidence="12" id="KW-0687">Ribonucleoprotein</keyword>
<proteinExistence type="inferred from homology"/>
<dbReference type="GO" id="GO:0006412">
    <property type="term" value="P:translation"/>
    <property type="evidence" value="ECO:0007669"/>
    <property type="project" value="InterPro"/>
</dbReference>
<organism evidence="15 16">
    <name type="scientific">Oryza sativa subsp. japonica</name>
    <name type="common">Rice</name>
    <dbReference type="NCBI Taxonomy" id="39947"/>
    <lineage>
        <taxon>Eukaryota</taxon>
        <taxon>Viridiplantae</taxon>
        <taxon>Streptophyta</taxon>
        <taxon>Embryophyta</taxon>
        <taxon>Tracheophyta</taxon>
        <taxon>Spermatophyta</taxon>
        <taxon>Magnoliopsida</taxon>
        <taxon>Liliopsida</taxon>
        <taxon>Poales</taxon>
        <taxon>Poaceae</taxon>
        <taxon>BOP clade</taxon>
        <taxon>Oryzoideae</taxon>
        <taxon>Oryzeae</taxon>
        <taxon>Oryzinae</taxon>
        <taxon>Oryza</taxon>
        <taxon>Oryza sativa</taxon>
    </lineage>
</organism>
<sequence>MQHAAMQELQLQGDPIRSDPTRAGYVWPLISPMMPCMHSINPATVPPPPASSSSCACAARVLLVSRNPIKTLDHQLISSTGRATHLLPHHRYRISQKFVSTTALRDPRLCKMQIFVKTLTGKTITLEVESSDTIDNVKAKIQDKEGIPPDQQRLIFAGKQLEDGRTLADYNIQKESTLHLVLRLRGGGRPGYPMIEPNLLALARSKMEKKMICRKCYARLPYKATNCRKKKCGHTNEVIISILVFFMVHFDSGK</sequence>
<evidence type="ECO:0000256" key="9">
    <source>
        <dbReference type="ARBA" id="ARBA00022843"/>
    </source>
</evidence>
<dbReference type="GO" id="GO:0009536">
    <property type="term" value="C:plastid"/>
    <property type="evidence" value="ECO:0007669"/>
    <property type="project" value="UniProtKB-ARBA"/>
</dbReference>
<keyword evidence="9" id="KW-0832">Ubl conjugation</keyword>
<dbReference type="InParanoid" id="A0A0P0X6U8"/>
<evidence type="ECO:0000259" key="14">
    <source>
        <dbReference type="PROSITE" id="PS50053"/>
    </source>
</evidence>
<comment type="similarity">
    <text evidence="6">In the C-terminal section; belongs to the eukaryotic ribosomal protein eL40 family.</text>
</comment>
<keyword evidence="16" id="KW-1185">Reference proteome</keyword>
<dbReference type="GO" id="GO:0003735">
    <property type="term" value="F:structural constituent of ribosome"/>
    <property type="evidence" value="ECO:0007669"/>
    <property type="project" value="InterPro"/>
</dbReference>
<feature type="domain" description="Ubiquitin-like" evidence="14">
    <location>
        <begin position="112"/>
        <end position="187"/>
    </location>
</feature>
<dbReference type="GO" id="GO:0031625">
    <property type="term" value="F:ubiquitin protein ligase binding"/>
    <property type="evidence" value="ECO:0000318"/>
    <property type="project" value="GO_Central"/>
</dbReference>
<dbReference type="InterPro" id="IPR000626">
    <property type="entry name" value="Ubiquitin-like_dom"/>
</dbReference>
<dbReference type="GO" id="GO:0005737">
    <property type="term" value="C:cytoplasm"/>
    <property type="evidence" value="ECO:0000318"/>
    <property type="project" value="GO_Central"/>
</dbReference>
<dbReference type="InterPro" id="IPR029071">
    <property type="entry name" value="Ubiquitin-like_domsf"/>
</dbReference>
<evidence type="ECO:0000313" key="16">
    <source>
        <dbReference type="Proteomes" id="UP000059680"/>
    </source>
</evidence>
<dbReference type="SMR" id="A0A0P0X6U8"/>
<evidence type="ECO:0000256" key="10">
    <source>
        <dbReference type="ARBA" id="ARBA00022980"/>
    </source>
</evidence>
<evidence type="ECO:0000313" key="15">
    <source>
        <dbReference type="EMBL" id="BAT01541.1"/>
    </source>
</evidence>
<evidence type="ECO:0000256" key="11">
    <source>
        <dbReference type="ARBA" id="ARBA00023242"/>
    </source>
</evidence>
<dbReference type="GO" id="GO:0003729">
    <property type="term" value="F:mRNA binding"/>
    <property type="evidence" value="ECO:0007669"/>
    <property type="project" value="UniProtKB-ARBA"/>
</dbReference>
<evidence type="ECO:0000256" key="4">
    <source>
        <dbReference type="ARBA" id="ARBA00008373"/>
    </source>
</evidence>
<comment type="subcellular location">
    <subcellularLocation>
        <location evidence="3">Cytoplasm</location>
    </subcellularLocation>
    <subcellularLocation>
        <location evidence="2">Nucleus</location>
    </subcellularLocation>
</comment>
<evidence type="ECO:0000256" key="8">
    <source>
        <dbReference type="ARBA" id="ARBA00022499"/>
    </source>
</evidence>
<dbReference type="FunFam" id="3.10.20.90:FF:000016">
    <property type="entry name" value="Polyubiquitin 3"/>
    <property type="match status" value="1"/>
</dbReference>
<dbReference type="SMART" id="SM00213">
    <property type="entry name" value="UBQ"/>
    <property type="match status" value="1"/>
</dbReference>
<dbReference type="PROSITE" id="PS00299">
    <property type="entry name" value="UBIQUITIN_1"/>
    <property type="match status" value="1"/>
</dbReference>
<protein>
    <submittedName>
        <fullName evidence="15">Os07g0489500 protein</fullName>
    </submittedName>
</protein>
<dbReference type="InterPro" id="IPR050158">
    <property type="entry name" value="Ubiquitin_ubiquitin-like"/>
</dbReference>
<gene>
    <name evidence="15" type="ordered locus">Os07g0489500</name>
    <name evidence="15" type="ORF">OSNPB_070489500</name>
</gene>
<reference evidence="15 16" key="2">
    <citation type="journal article" date="2013" name="Plant Cell Physiol.">
        <title>Rice Annotation Project Database (RAP-DB): an integrative and interactive database for rice genomics.</title>
        <authorList>
            <person name="Sakai H."/>
            <person name="Lee S.S."/>
            <person name="Tanaka T."/>
            <person name="Numa H."/>
            <person name="Kim J."/>
            <person name="Kawahara Y."/>
            <person name="Wakimoto H."/>
            <person name="Yang C.C."/>
            <person name="Iwamoto M."/>
            <person name="Abe T."/>
            <person name="Yamada Y."/>
            <person name="Muto A."/>
            <person name="Inokuchi H."/>
            <person name="Ikemura T."/>
            <person name="Matsumoto T."/>
            <person name="Sasaki T."/>
            <person name="Itoh T."/>
        </authorList>
    </citation>
    <scope>NUCLEOTIDE SEQUENCE [LARGE SCALE GENOMIC DNA]</scope>
    <source>
        <strain evidence="16">cv. Nipponbare</strain>
    </source>
</reference>
<dbReference type="InterPro" id="IPR038587">
    <property type="entry name" value="Ribosomal_eL40_sf"/>
</dbReference>
<dbReference type="PRINTS" id="PR00348">
    <property type="entry name" value="UBIQUITIN"/>
</dbReference>
<accession>A0A0P0X6U8</accession>